<feature type="compositionally biased region" description="Polar residues" evidence="1">
    <location>
        <begin position="308"/>
        <end position="322"/>
    </location>
</feature>
<feature type="region of interest" description="Disordered" evidence="1">
    <location>
        <begin position="105"/>
        <end position="408"/>
    </location>
</feature>
<feature type="compositionally biased region" description="Basic and acidic residues" evidence="1">
    <location>
        <begin position="325"/>
        <end position="338"/>
    </location>
</feature>
<dbReference type="Proteomes" id="UP000674143">
    <property type="component" value="Unassembled WGS sequence"/>
</dbReference>
<comment type="caution">
    <text evidence="2">The sequence shown here is derived from an EMBL/GenBank/DDBJ whole genome shotgun (WGS) entry which is preliminary data.</text>
</comment>
<feature type="compositionally biased region" description="Polar residues" evidence="1">
    <location>
        <begin position="376"/>
        <end position="385"/>
    </location>
</feature>
<sequence>MFFTGGSFGAESEARDANRRPTGRRHQARDMAQVQAAIDANNGVSKAPAEGPRHAAAQKQMSTGPSFLDRMYEHNSAVVESSRPTRRHATAPADHLNIFSWQGAAPASRAPEQGLQASTSGSRASRPANVMAAAPTAEERRAVESKKFEAHHDSAFLRFSDDPKGPHAAEVGNRSARAGDTKGKPVLSAPSESGMMGSLMREQPHKPRGRRGQPSAPTGNRLSAPEESGVAGFPGMGQRSIPRAVPHVARKPVPNNIFPEAIPKSAQRTDSGAGHDPREPPARASTSKPKCVPPYYIDEDDYEDHHPTNTYEAESYRPQSCMQEIEMHSDADYDDKYDAYAGDLAEDSRQRAPVRNDPEWLRDPSDAEGSGELPTKSLSAQQRQYQFDAGEQQFYEADVPPHVRPQYR</sequence>
<reference evidence="3" key="1">
    <citation type="journal article" date="2021" name="Microbiol. Resour. Announc.">
        <title>LGAAP: Leishmaniinae Genome Assembly and Annotation Pipeline.</title>
        <authorList>
            <person name="Almutairi H."/>
            <person name="Urbaniak M.D."/>
            <person name="Bates M.D."/>
            <person name="Jariyapan N."/>
            <person name="Kwakye-Nuako G."/>
            <person name="Thomaz-Soccol V."/>
            <person name="Al-Salem W.S."/>
            <person name="Dillon R.J."/>
            <person name="Bates P.A."/>
            <person name="Gatherer D."/>
        </authorList>
    </citation>
    <scope>NUCLEOTIDE SEQUENCE [LARGE SCALE GENOMIC DNA]</scope>
</reference>
<dbReference type="GeneID" id="92359778"/>
<name>A0A836GZ90_9TRYP</name>
<evidence type="ECO:0000256" key="1">
    <source>
        <dbReference type="SAM" id="MobiDB-lite"/>
    </source>
</evidence>
<protein>
    <submittedName>
        <fullName evidence="2">Uncharacterized protein</fullName>
    </submittedName>
</protein>
<feature type="compositionally biased region" description="Basic and acidic residues" evidence="1">
    <location>
        <begin position="137"/>
        <end position="167"/>
    </location>
</feature>
<accession>A0A836GZ90</accession>
<evidence type="ECO:0000313" key="2">
    <source>
        <dbReference type="EMBL" id="KAG5474675.1"/>
    </source>
</evidence>
<evidence type="ECO:0000313" key="3">
    <source>
        <dbReference type="Proteomes" id="UP000674143"/>
    </source>
</evidence>
<gene>
    <name evidence="2" type="ORF">LSCM4_03850</name>
</gene>
<keyword evidence="3" id="KW-1185">Reference proteome</keyword>
<reference evidence="3" key="2">
    <citation type="journal article" date="2021" name="Sci. Data">
        <title>Chromosome-scale genome sequencing, assembly and annotation of six genomes from subfamily Leishmaniinae.</title>
        <authorList>
            <person name="Almutairi H."/>
            <person name="Urbaniak M.D."/>
            <person name="Bates M.D."/>
            <person name="Jariyapan N."/>
            <person name="Kwakye-Nuako G."/>
            <person name="Thomaz Soccol V."/>
            <person name="Al-Salem W.S."/>
            <person name="Dillon R.J."/>
            <person name="Bates P.A."/>
            <person name="Gatherer D."/>
        </authorList>
    </citation>
    <scope>NUCLEOTIDE SEQUENCE [LARGE SCALE GENOMIC DNA]</scope>
</reference>
<dbReference type="RefSeq" id="XP_067061781.1">
    <property type="nucleotide sequence ID" value="XM_067205844.1"/>
</dbReference>
<dbReference type="KEGG" id="loi:92359778"/>
<dbReference type="EMBL" id="JAFHLR010000028">
    <property type="protein sequence ID" value="KAG5474675.1"/>
    <property type="molecule type" value="Genomic_DNA"/>
</dbReference>
<feature type="region of interest" description="Disordered" evidence="1">
    <location>
        <begin position="1"/>
        <end position="61"/>
    </location>
</feature>
<feature type="compositionally biased region" description="Basic and acidic residues" evidence="1">
    <location>
        <begin position="346"/>
        <end position="365"/>
    </location>
</feature>
<dbReference type="AlphaFoldDB" id="A0A836GZ90"/>
<proteinExistence type="predicted"/>
<organism evidence="2 3">
    <name type="scientific">Leishmania orientalis</name>
    <dbReference type="NCBI Taxonomy" id="2249476"/>
    <lineage>
        <taxon>Eukaryota</taxon>
        <taxon>Discoba</taxon>
        <taxon>Euglenozoa</taxon>
        <taxon>Kinetoplastea</taxon>
        <taxon>Metakinetoplastina</taxon>
        <taxon>Trypanosomatida</taxon>
        <taxon>Trypanosomatidae</taxon>
        <taxon>Leishmaniinae</taxon>
        <taxon>Leishmania</taxon>
    </lineage>
</organism>